<dbReference type="InterPro" id="IPR005248">
    <property type="entry name" value="NadD/NMNAT"/>
</dbReference>
<sequence length="207" mass="23237">MRHHLPHAAPNETIGLLGGSFDPPHEGHLHISEEALKRFNLDRIWWLVTPGNPLKSRGPAPLDHRLDACEKLLQHPRIEATDFERHSGTRYTAQTLQALFKTYPRTRFIWLMGADNLADFHRWDSWKWIMENVPVGVLARPGQRTAARISPAAKRFEFARISGKESHRLAHADSPAWCFINVPMSKASSTAIRATGAWKGGAGTQSG</sequence>
<evidence type="ECO:0000256" key="2">
    <source>
        <dbReference type="ARBA" id="ARBA00005019"/>
    </source>
</evidence>
<evidence type="ECO:0000259" key="12">
    <source>
        <dbReference type="Pfam" id="PF01467"/>
    </source>
</evidence>
<feature type="domain" description="Cytidyltransferase-like" evidence="12">
    <location>
        <begin position="16"/>
        <end position="194"/>
    </location>
</feature>
<dbReference type="Gene3D" id="3.40.50.620">
    <property type="entry name" value="HUPs"/>
    <property type="match status" value="1"/>
</dbReference>
<dbReference type="AlphaFoldDB" id="A0A8J7IUI8"/>
<gene>
    <name evidence="11" type="primary">nadD</name>
    <name evidence="13" type="ORF">H1D41_06350</name>
</gene>
<dbReference type="GO" id="GO:0009435">
    <property type="term" value="P:NAD+ biosynthetic process"/>
    <property type="evidence" value="ECO:0007669"/>
    <property type="project" value="UniProtKB-UniRule"/>
</dbReference>
<keyword evidence="8 11" id="KW-0067">ATP-binding</keyword>
<dbReference type="Proteomes" id="UP000640583">
    <property type="component" value="Unassembled WGS sequence"/>
</dbReference>
<evidence type="ECO:0000256" key="6">
    <source>
        <dbReference type="ARBA" id="ARBA00022695"/>
    </source>
</evidence>
<dbReference type="PANTHER" id="PTHR39321">
    <property type="entry name" value="NICOTINATE-NUCLEOTIDE ADENYLYLTRANSFERASE-RELATED"/>
    <property type="match status" value="1"/>
</dbReference>
<dbReference type="NCBIfam" id="NF000845">
    <property type="entry name" value="PRK00071.2-4"/>
    <property type="match status" value="1"/>
</dbReference>
<dbReference type="HAMAP" id="MF_00244">
    <property type="entry name" value="NaMN_adenylyltr"/>
    <property type="match status" value="1"/>
</dbReference>
<comment type="catalytic activity">
    <reaction evidence="10 11">
        <text>nicotinate beta-D-ribonucleotide + ATP + H(+) = deamido-NAD(+) + diphosphate</text>
        <dbReference type="Rhea" id="RHEA:22860"/>
        <dbReference type="ChEBI" id="CHEBI:15378"/>
        <dbReference type="ChEBI" id="CHEBI:30616"/>
        <dbReference type="ChEBI" id="CHEBI:33019"/>
        <dbReference type="ChEBI" id="CHEBI:57502"/>
        <dbReference type="ChEBI" id="CHEBI:58437"/>
        <dbReference type="EC" id="2.7.7.18"/>
    </reaction>
</comment>
<evidence type="ECO:0000256" key="8">
    <source>
        <dbReference type="ARBA" id="ARBA00022840"/>
    </source>
</evidence>
<keyword evidence="14" id="KW-1185">Reference proteome</keyword>
<evidence type="ECO:0000256" key="9">
    <source>
        <dbReference type="ARBA" id="ARBA00023027"/>
    </source>
</evidence>
<dbReference type="EMBL" id="JADCKQ010000004">
    <property type="protein sequence ID" value="MBI1493249.1"/>
    <property type="molecule type" value="Genomic_DNA"/>
</dbReference>
<evidence type="ECO:0000256" key="1">
    <source>
        <dbReference type="ARBA" id="ARBA00002324"/>
    </source>
</evidence>
<comment type="function">
    <text evidence="1 11">Catalyzes the reversible adenylation of nicotinate mononucleotide (NaMN) to nicotinic acid adenine dinucleotide (NaAD).</text>
</comment>
<dbReference type="NCBIfam" id="TIGR00482">
    <property type="entry name" value="nicotinate (nicotinamide) nucleotide adenylyltransferase"/>
    <property type="match status" value="1"/>
</dbReference>
<comment type="similarity">
    <text evidence="3 11">Belongs to the NadD family.</text>
</comment>
<dbReference type="InterPro" id="IPR014729">
    <property type="entry name" value="Rossmann-like_a/b/a_fold"/>
</dbReference>
<dbReference type="NCBIfam" id="TIGR00125">
    <property type="entry name" value="cyt_tran_rel"/>
    <property type="match status" value="1"/>
</dbReference>
<name>A0A8J7IUI8_9RHOB</name>
<dbReference type="CDD" id="cd02165">
    <property type="entry name" value="NMNAT"/>
    <property type="match status" value="1"/>
</dbReference>
<keyword evidence="5 11" id="KW-0808">Transferase</keyword>
<accession>A0A8J7IUI8</accession>
<dbReference type="GO" id="GO:0004515">
    <property type="term" value="F:nicotinate-nucleotide adenylyltransferase activity"/>
    <property type="evidence" value="ECO:0007669"/>
    <property type="project" value="UniProtKB-UniRule"/>
</dbReference>
<evidence type="ECO:0000256" key="3">
    <source>
        <dbReference type="ARBA" id="ARBA00009014"/>
    </source>
</evidence>
<dbReference type="GO" id="GO:0005524">
    <property type="term" value="F:ATP binding"/>
    <property type="evidence" value="ECO:0007669"/>
    <property type="project" value="UniProtKB-KW"/>
</dbReference>
<evidence type="ECO:0000313" key="14">
    <source>
        <dbReference type="Proteomes" id="UP000640583"/>
    </source>
</evidence>
<evidence type="ECO:0000256" key="11">
    <source>
        <dbReference type="HAMAP-Rule" id="MF_00244"/>
    </source>
</evidence>
<dbReference type="Pfam" id="PF01467">
    <property type="entry name" value="CTP_transf_like"/>
    <property type="match status" value="1"/>
</dbReference>
<evidence type="ECO:0000256" key="10">
    <source>
        <dbReference type="ARBA" id="ARBA00048721"/>
    </source>
</evidence>
<comment type="pathway">
    <text evidence="2 11">Cofactor biosynthesis; NAD(+) biosynthesis; deamido-NAD(+) from nicotinate D-ribonucleotide: step 1/1.</text>
</comment>
<dbReference type="PANTHER" id="PTHR39321:SF3">
    <property type="entry name" value="PHOSPHOPANTETHEINE ADENYLYLTRANSFERASE"/>
    <property type="match status" value="1"/>
</dbReference>
<evidence type="ECO:0000256" key="7">
    <source>
        <dbReference type="ARBA" id="ARBA00022741"/>
    </source>
</evidence>
<evidence type="ECO:0000313" key="13">
    <source>
        <dbReference type="EMBL" id="MBI1493249.1"/>
    </source>
</evidence>
<dbReference type="SUPFAM" id="SSF52374">
    <property type="entry name" value="Nucleotidylyl transferase"/>
    <property type="match status" value="1"/>
</dbReference>
<reference evidence="13" key="1">
    <citation type="submission" date="2020-10" db="EMBL/GenBank/DDBJ databases">
        <title>Paenihalocynthiibacter styelae gen. nov., sp. nov., isolated from stalked sea squirt Styela clava.</title>
        <authorList>
            <person name="Kim Y.-O."/>
            <person name="Yoon J.-H."/>
        </authorList>
    </citation>
    <scope>NUCLEOTIDE SEQUENCE</scope>
    <source>
        <strain evidence="13">MYP1-1</strain>
    </source>
</reference>
<proteinExistence type="inferred from homology"/>
<dbReference type="NCBIfam" id="NF000843">
    <property type="entry name" value="PRK00071.2-2"/>
    <property type="match status" value="1"/>
</dbReference>
<evidence type="ECO:0000256" key="4">
    <source>
        <dbReference type="ARBA" id="ARBA00022642"/>
    </source>
</evidence>
<comment type="caution">
    <text evidence="13">The sequence shown here is derived from an EMBL/GenBank/DDBJ whole genome shotgun (WGS) entry which is preliminary data.</text>
</comment>
<keyword evidence="6 11" id="KW-0548">Nucleotidyltransferase</keyword>
<keyword evidence="9 11" id="KW-0520">NAD</keyword>
<keyword evidence="4 11" id="KW-0662">Pyridine nucleotide biosynthesis</keyword>
<dbReference type="InterPro" id="IPR004821">
    <property type="entry name" value="Cyt_trans-like"/>
</dbReference>
<protein>
    <recommendedName>
        <fullName evidence="11">Probable nicotinate-nucleotide adenylyltransferase</fullName>
        <ecNumber evidence="11">2.7.7.18</ecNumber>
    </recommendedName>
    <alternativeName>
        <fullName evidence="11">Deamido-NAD(+) diphosphorylase</fullName>
    </alternativeName>
    <alternativeName>
        <fullName evidence="11">Deamido-NAD(+) pyrophosphorylase</fullName>
    </alternativeName>
    <alternativeName>
        <fullName evidence="11">Nicotinate mononucleotide adenylyltransferase</fullName>
        <shortName evidence="11">NaMN adenylyltransferase</shortName>
    </alternativeName>
</protein>
<keyword evidence="7 11" id="KW-0547">Nucleotide-binding</keyword>
<organism evidence="13 14">
    <name type="scientific">Halocynthiibacter styelae</name>
    <dbReference type="NCBI Taxonomy" id="2761955"/>
    <lineage>
        <taxon>Bacteria</taxon>
        <taxon>Pseudomonadati</taxon>
        <taxon>Pseudomonadota</taxon>
        <taxon>Alphaproteobacteria</taxon>
        <taxon>Rhodobacterales</taxon>
        <taxon>Paracoccaceae</taxon>
        <taxon>Halocynthiibacter</taxon>
    </lineage>
</organism>
<dbReference type="EC" id="2.7.7.18" evidence="11"/>
<dbReference type="UniPathway" id="UPA00253">
    <property type="reaction ID" value="UER00332"/>
</dbReference>
<evidence type="ECO:0000256" key="5">
    <source>
        <dbReference type="ARBA" id="ARBA00022679"/>
    </source>
</evidence>